<feature type="compositionally biased region" description="Pro residues" evidence="1">
    <location>
        <begin position="64"/>
        <end position="75"/>
    </location>
</feature>
<feature type="region of interest" description="Disordered" evidence="1">
    <location>
        <begin position="215"/>
        <end position="245"/>
    </location>
</feature>
<dbReference type="AlphaFoldDB" id="A0A5J9VWT0"/>
<gene>
    <name evidence="2" type="ORF">EJB05_13550</name>
</gene>
<dbReference type="EMBL" id="RWGY01000007">
    <property type="protein sequence ID" value="TVU40101.1"/>
    <property type="molecule type" value="Genomic_DNA"/>
</dbReference>
<accession>A0A5J9VWT0</accession>
<evidence type="ECO:0000313" key="2">
    <source>
        <dbReference type="EMBL" id="TVU40101.1"/>
    </source>
</evidence>
<evidence type="ECO:0000313" key="3">
    <source>
        <dbReference type="Proteomes" id="UP000324897"/>
    </source>
</evidence>
<feature type="compositionally biased region" description="Low complexity" evidence="1">
    <location>
        <begin position="34"/>
        <end position="48"/>
    </location>
</feature>
<feature type="region of interest" description="Disordered" evidence="1">
    <location>
        <begin position="1"/>
        <end position="99"/>
    </location>
</feature>
<name>A0A5J9VWT0_9POAL</name>
<dbReference type="Gramene" id="TVU40101">
    <property type="protein sequence ID" value="TVU40101"/>
    <property type="gene ID" value="EJB05_13550"/>
</dbReference>
<reference evidence="2 3" key="1">
    <citation type="journal article" date="2019" name="Sci. Rep.">
        <title>A high-quality genome of Eragrostis curvula grass provides insights into Poaceae evolution and supports new strategies to enhance forage quality.</title>
        <authorList>
            <person name="Carballo J."/>
            <person name="Santos B.A.C.M."/>
            <person name="Zappacosta D."/>
            <person name="Garbus I."/>
            <person name="Selva J.P."/>
            <person name="Gallo C.A."/>
            <person name="Diaz A."/>
            <person name="Albertini E."/>
            <person name="Caccamo M."/>
            <person name="Echenique V."/>
        </authorList>
    </citation>
    <scope>NUCLEOTIDE SEQUENCE [LARGE SCALE GENOMIC DNA]</scope>
    <source>
        <strain evidence="3">cv. Victoria</strain>
        <tissue evidence="2">Leaf</tissue>
    </source>
</reference>
<keyword evidence="3" id="KW-1185">Reference proteome</keyword>
<feature type="non-terminal residue" evidence="2">
    <location>
        <position position="1"/>
    </location>
</feature>
<protein>
    <submittedName>
        <fullName evidence="2">Uncharacterized protein</fullName>
    </submittedName>
</protein>
<dbReference type="Proteomes" id="UP000324897">
    <property type="component" value="Chromosome 4"/>
</dbReference>
<organism evidence="2 3">
    <name type="scientific">Eragrostis curvula</name>
    <name type="common">weeping love grass</name>
    <dbReference type="NCBI Taxonomy" id="38414"/>
    <lineage>
        <taxon>Eukaryota</taxon>
        <taxon>Viridiplantae</taxon>
        <taxon>Streptophyta</taxon>
        <taxon>Embryophyta</taxon>
        <taxon>Tracheophyta</taxon>
        <taxon>Spermatophyta</taxon>
        <taxon>Magnoliopsida</taxon>
        <taxon>Liliopsida</taxon>
        <taxon>Poales</taxon>
        <taxon>Poaceae</taxon>
        <taxon>PACMAD clade</taxon>
        <taxon>Chloridoideae</taxon>
        <taxon>Eragrostideae</taxon>
        <taxon>Eragrostidinae</taxon>
        <taxon>Eragrostis</taxon>
    </lineage>
</organism>
<proteinExistence type="predicted"/>
<comment type="caution">
    <text evidence="2">The sequence shown here is derived from an EMBL/GenBank/DDBJ whole genome shotgun (WGS) entry which is preliminary data.</text>
</comment>
<feature type="compositionally biased region" description="Basic residues" evidence="1">
    <location>
        <begin position="16"/>
        <end position="33"/>
    </location>
</feature>
<evidence type="ECO:0000256" key="1">
    <source>
        <dbReference type="SAM" id="MobiDB-lite"/>
    </source>
</evidence>
<feature type="compositionally biased region" description="Low complexity" evidence="1">
    <location>
        <begin position="87"/>
        <end position="99"/>
    </location>
</feature>
<sequence>MPTGPHVSDSRLTALARRRAPRGRRRTARRRGALARSPLRPFLLSPSPVETPQNPLLLSTLPSFPAPNPSSPLPPSNSSSPHRRRASTGPTTTSRGTPCTPGASIEVIFVSTCCESTDLSSVTESGHGIARRFVVVFFTSGEWIVDCSHPEVPVSVAHTPVLTIFLLPQSSRRILTFSPPSSRRAPPTGELRHPGFLLVEVLAVEVRGSTLKLVRAPTQPRATPRRRNNAATATPSASGVANRGVRLGRGPCGKAFLGRCSTFIPDSTGGGGQWDGQLPFGWTAHWETEE</sequence>